<evidence type="ECO:0000313" key="2">
    <source>
        <dbReference type="Proteomes" id="UP001201163"/>
    </source>
</evidence>
<dbReference type="SUPFAM" id="SSF54897">
    <property type="entry name" value="Protease propeptides/inhibitors"/>
    <property type="match status" value="1"/>
</dbReference>
<dbReference type="AlphaFoldDB" id="A0AAD4LSB2"/>
<gene>
    <name evidence="1" type="ORF">EDB92DRAFT_2100531</name>
</gene>
<proteinExistence type="predicted"/>
<sequence length="206" mass="23314">MHNKHSWNAVPKDWVAMGPPPPGTTIDLYIAVKPRRENALVDTLYHSEVTWASKVADLVAPRPETLELMNSCLEHHGISTSSVSMTHGGNTLMLNRARDPSQHSPWRIVPALQALRERRDHCPHYRLFSSRAVALARVDCGAYNVRPPRAQWQTPRNRSDRAVNSTSGETATMLLSRARVDSVTPSFLRWLYNTEIYTPTLRGRLK</sequence>
<name>A0AAD4LSB2_9AGAM</name>
<organism evidence="1 2">
    <name type="scientific">Lactarius akahatsu</name>
    <dbReference type="NCBI Taxonomy" id="416441"/>
    <lineage>
        <taxon>Eukaryota</taxon>
        <taxon>Fungi</taxon>
        <taxon>Dikarya</taxon>
        <taxon>Basidiomycota</taxon>
        <taxon>Agaricomycotina</taxon>
        <taxon>Agaricomycetes</taxon>
        <taxon>Russulales</taxon>
        <taxon>Russulaceae</taxon>
        <taxon>Lactarius</taxon>
    </lineage>
</organism>
<reference evidence="1" key="1">
    <citation type="submission" date="2022-01" db="EMBL/GenBank/DDBJ databases">
        <title>Comparative genomics reveals a dynamic genome evolution in the ectomycorrhizal milk-cap (Lactarius) mushrooms.</title>
        <authorList>
            <consortium name="DOE Joint Genome Institute"/>
            <person name="Lebreton A."/>
            <person name="Tang N."/>
            <person name="Kuo A."/>
            <person name="LaButti K."/>
            <person name="Drula E."/>
            <person name="Barry K."/>
            <person name="Clum A."/>
            <person name="Lipzen A."/>
            <person name="Mousain D."/>
            <person name="Ng V."/>
            <person name="Wang R."/>
            <person name="Wang X."/>
            <person name="Dai Y."/>
            <person name="Henrissat B."/>
            <person name="Grigoriev I.V."/>
            <person name="Guerin-Laguette A."/>
            <person name="Yu F."/>
            <person name="Martin F.M."/>
        </authorList>
    </citation>
    <scope>NUCLEOTIDE SEQUENCE</scope>
    <source>
        <strain evidence="1">QP</strain>
    </source>
</reference>
<protein>
    <submittedName>
        <fullName evidence="1">Uncharacterized protein</fullName>
    </submittedName>
</protein>
<dbReference type="Proteomes" id="UP001201163">
    <property type="component" value="Unassembled WGS sequence"/>
</dbReference>
<evidence type="ECO:0000313" key="1">
    <source>
        <dbReference type="EMBL" id="KAH9000441.1"/>
    </source>
</evidence>
<accession>A0AAD4LSB2</accession>
<dbReference type="EMBL" id="JAKELL010000002">
    <property type="protein sequence ID" value="KAH9000441.1"/>
    <property type="molecule type" value="Genomic_DNA"/>
</dbReference>
<comment type="caution">
    <text evidence="1">The sequence shown here is derived from an EMBL/GenBank/DDBJ whole genome shotgun (WGS) entry which is preliminary data.</text>
</comment>
<keyword evidence="2" id="KW-1185">Reference proteome</keyword>